<dbReference type="InterPro" id="IPR016024">
    <property type="entry name" value="ARM-type_fold"/>
</dbReference>
<dbReference type="InterPro" id="IPR011989">
    <property type="entry name" value="ARM-like"/>
</dbReference>
<feature type="compositionally biased region" description="Basic and acidic residues" evidence="1">
    <location>
        <begin position="424"/>
        <end position="436"/>
    </location>
</feature>
<dbReference type="OrthoDB" id="10690715at2759"/>
<dbReference type="Proteomes" id="UP000324800">
    <property type="component" value="Unassembled WGS sequence"/>
</dbReference>
<feature type="region of interest" description="Disordered" evidence="1">
    <location>
        <begin position="234"/>
        <end position="282"/>
    </location>
</feature>
<evidence type="ECO:0000313" key="2">
    <source>
        <dbReference type="EMBL" id="KAA6398910.1"/>
    </source>
</evidence>
<dbReference type="PANTHER" id="PTHR21356:SF1">
    <property type="entry name" value="ARMADILLO REPEAT-CONTAINING PROTEIN 2"/>
    <property type="match status" value="1"/>
</dbReference>
<evidence type="ECO:0000313" key="3">
    <source>
        <dbReference type="Proteomes" id="UP000324800"/>
    </source>
</evidence>
<evidence type="ECO:0000256" key="1">
    <source>
        <dbReference type="SAM" id="MobiDB-lite"/>
    </source>
</evidence>
<sequence>MFKNTGCFPFSLIGPHISPILTINIQNQQKALQLQQSSEQTKTGSTSQSSLLPPILSIQECGRIILRASHIIITSHPPPPVLMETCRALFTLSKSAINDLLFHEEKLLIPLLSILNMPAPSRFEVFVYVVGILKNVTASAETNQVFLVHSGAIDTICTLFQQVINPYYYATQSKKEIIIDDGTELQKQMSAGMKESLAKNPDMFINFLIQVTAFLRNICGSIDTPLPSSQSEVLLSDSNQSSYSPPRLNISGSSSSSQQKLQTSPSYSNGDRSQQQNATNDGFNKQDKRFLLLSIFLHSLLKQSDDEEVIFNISRILSKISLIPECLSLLQSEENEYFGFVIEMNNERDEKNEEKDKLEAVNRSLRKKDTEKPQQIQKTSKQQQIHDEKDEKMKPKRIHQNCIMQILRKAATITGRGEQSSGSEIRHSSPRGERNTVIKSSSSSQLPSYVHGATLVRILFAVSNMNGQINQYTTTDAYRRSWGECGIIPVLSKLLLNAWDKIVVLGPNGNTNTSSSTTNKLSTPPHIVGQTTKQILPRPSSPSRPTSGGKKKSQGSMVGSNSQNILPSSTIVLSAYDELTKCVSAIANLCVEPQNRIELFSYNKSNKVDKQKDGQPGDIVKCIIDMLESLAENYRSAMSSSATHNTLENTLTATLNKSSSQNNLSNNYTGSGLTLEEEELLLNTVGMLANISNEITVAHESELASIDHSQCLCVRAVRVLCDTLSYHSNQEMISESARAMGSLTRLPCVRKFMLEKKAYELYAVLLGHSDPQVLAPVVGGLLNLAEDTTIADALMTWQGVKSKGLDANDEEEADDESVIMRLLRIITDFGLMDLTLSTFVCRCLVNIRSNATVQPQTLHILRSSEVLGTLYDVAQQYESDPPSLMDDLIEAADRAKELITGESMNDLVPF</sequence>
<gene>
    <name evidence="2" type="ORF">EZS28_005568</name>
</gene>
<dbReference type="PANTHER" id="PTHR21356">
    <property type="entry name" value="ARMADILLO REPEAT CONTAINING 2"/>
    <property type="match status" value="1"/>
</dbReference>
<dbReference type="InterPro" id="IPR038905">
    <property type="entry name" value="ARMC2"/>
</dbReference>
<organism evidence="2 3">
    <name type="scientific">Streblomastix strix</name>
    <dbReference type="NCBI Taxonomy" id="222440"/>
    <lineage>
        <taxon>Eukaryota</taxon>
        <taxon>Metamonada</taxon>
        <taxon>Preaxostyla</taxon>
        <taxon>Oxymonadida</taxon>
        <taxon>Streblomastigidae</taxon>
        <taxon>Streblomastix</taxon>
    </lineage>
</organism>
<accession>A0A5J4WVH1</accession>
<feature type="compositionally biased region" description="Low complexity" evidence="1">
    <location>
        <begin position="251"/>
        <end position="266"/>
    </location>
</feature>
<feature type="compositionally biased region" description="Low complexity" evidence="1">
    <location>
        <begin position="537"/>
        <end position="548"/>
    </location>
</feature>
<proteinExistence type="predicted"/>
<feature type="compositionally biased region" description="Low complexity" evidence="1">
    <location>
        <begin position="374"/>
        <end position="383"/>
    </location>
</feature>
<feature type="region of interest" description="Disordered" evidence="1">
    <location>
        <begin position="413"/>
        <end position="444"/>
    </location>
</feature>
<comment type="caution">
    <text evidence="2">The sequence shown here is derived from an EMBL/GenBank/DDBJ whole genome shotgun (WGS) entry which is preliminary data.</text>
</comment>
<reference evidence="2 3" key="1">
    <citation type="submission" date="2019-03" db="EMBL/GenBank/DDBJ databases">
        <title>Single cell metagenomics reveals metabolic interactions within the superorganism composed of flagellate Streblomastix strix and complex community of Bacteroidetes bacteria on its surface.</title>
        <authorList>
            <person name="Treitli S.C."/>
            <person name="Kolisko M."/>
            <person name="Husnik F."/>
            <person name="Keeling P."/>
            <person name="Hampl V."/>
        </authorList>
    </citation>
    <scope>NUCLEOTIDE SEQUENCE [LARGE SCALE GENOMIC DNA]</scope>
    <source>
        <strain evidence="2">ST1C</strain>
    </source>
</reference>
<feature type="region of interest" description="Disordered" evidence="1">
    <location>
        <begin position="508"/>
        <end position="562"/>
    </location>
</feature>
<dbReference type="GO" id="GO:0044782">
    <property type="term" value="P:cilium organization"/>
    <property type="evidence" value="ECO:0007669"/>
    <property type="project" value="TreeGrafter"/>
</dbReference>
<feature type="compositionally biased region" description="Polar residues" evidence="1">
    <location>
        <begin position="234"/>
        <end position="244"/>
    </location>
</feature>
<feature type="compositionally biased region" description="Polar residues" evidence="1">
    <location>
        <begin position="267"/>
        <end position="282"/>
    </location>
</feature>
<feature type="compositionally biased region" description="Low complexity" evidence="1">
    <location>
        <begin position="508"/>
        <end position="523"/>
    </location>
</feature>
<protein>
    <submittedName>
        <fullName evidence="2">Uncharacterized protein</fullName>
    </submittedName>
</protein>
<dbReference type="SUPFAM" id="SSF48371">
    <property type="entry name" value="ARM repeat"/>
    <property type="match status" value="1"/>
</dbReference>
<feature type="region of interest" description="Disordered" evidence="1">
    <location>
        <begin position="363"/>
        <end position="395"/>
    </location>
</feature>
<name>A0A5J4WVH1_9EUKA</name>
<dbReference type="EMBL" id="SNRW01000856">
    <property type="protein sequence ID" value="KAA6398910.1"/>
    <property type="molecule type" value="Genomic_DNA"/>
</dbReference>
<feature type="compositionally biased region" description="Basic and acidic residues" evidence="1">
    <location>
        <begin position="384"/>
        <end position="393"/>
    </location>
</feature>
<dbReference type="AlphaFoldDB" id="A0A5J4WVH1"/>
<dbReference type="Gene3D" id="1.25.10.10">
    <property type="entry name" value="Leucine-rich Repeat Variant"/>
    <property type="match status" value="2"/>
</dbReference>